<feature type="domain" description="HTH cro/C1-type" evidence="1">
    <location>
        <begin position="8"/>
        <end position="62"/>
    </location>
</feature>
<proteinExistence type="predicted"/>
<dbReference type="CDD" id="cd00093">
    <property type="entry name" value="HTH_XRE"/>
    <property type="match status" value="1"/>
</dbReference>
<gene>
    <name evidence="2" type="ORF">GENT5_11860</name>
</gene>
<dbReference type="SMART" id="SM00530">
    <property type="entry name" value="HTH_XRE"/>
    <property type="match status" value="1"/>
</dbReference>
<dbReference type="PROSITE" id="PS50943">
    <property type="entry name" value="HTH_CROC1"/>
    <property type="match status" value="1"/>
</dbReference>
<dbReference type="RefSeq" id="WP_229316278.1">
    <property type="nucleotide sequence ID" value="NZ_AP025184.1"/>
</dbReference>
<dbReference type="Gene3D" id="1.10.260.40">
    <property type="entry name" value="lambda repressor-like DNA-binding domains"/>
    <property type="match status" value="1"/>
</dbReference>
<name>A0ABN6KZM9_9FLAO</name>
<organism evidence="2 3">
    <name type="scientific">Flavobacterium ammoniigenes</name>
    <dbReference type="NCBI Taxonomy" id="1751095"/>
    <lineage>
        <taxon>Bacteria</taxon>
        <taxon>Pseudomonadati</taxon>
        <taxon>Bacteroidota</taxon>
        <taxon>Flavobacteriia</taxon>
        <taxon>Flavobacteriales</taxon>
        <taxon>Flavobacteriaceae</taxon>
        <taxon>Flavobacterium</taxon>
    </lineage>
</organism>
<sequence length="74" mass="8734">MNIVLNTIRLTRLEKKLSQEYVASKLNFTQSYYAKMENGEADISVRNLLLLLDILEIEPVDFFKEVKRKKKSQK</sequence>
<reference evidence="2 3" key="1">
    <citation type="journal article" date="2022" name="Int. J. Syst. Evol. Microbiol.">
        <title>Flavobacterium ammonificans sp. nov. and Flavobacterium ammoniigenes sp. nov., ammonifying bacteria isolated from surface river water.</title>
        <authorList>
            <person name="Watanabe K."/>
            <person name="Kitamura T."/>
            <person name="Ogata Y."/>
            <person name="Shindo C."/>
            <person name="Suda W."/>
        </authorList>
    </citation>
    <scope>NUCLEOTIDE SEQUENCE [LARGE SCALE GENOMIC DNA]</scope>
    <source>
        <strain evidence="2 3">GENT5</strain>
    </source>
</reference>
<dbReference type="InterPro" id="IPR010982">
    <property type="entry name" value="Lambda_DNA-bd_dom_sf"/>
</dbReference>
<dbReference type="EMBL" id="AP025184">
    <property type="protein sequence ID" value="BDB54881.1"/>
    <property type="molecule type" value="Genomic_DNA"/>
</dbReference>
<dbReference type="SUPFAM" id="SSF47413">
    <property type="entry name" value="lambda repressor-like DNA-binding domains"/>
    <property type="match status" value="1"/>
</dbReference>
<reference evidence="2 3" key="2">
    <citation type="journal article" date="2022" name="Microorganisms">
        <title>Complete Genome Sequences of Two Flavobacterium ammonificans Strains and a Flavobacterium ammoniigenes Strain of Ammonifying Bacterioplankton Isolated from Surface River Water.</title>
        <authorList>
            <person name="Suda W."/>
            <person name="Ogata Y."/>
            <person name="Shindo C."/>
            <person name="Watanabe K."/>
        </authorList>
    </citation>
    <scope>NUCLEOTIDE SEQUENCE [LARGE SCALE GENOMIC DNA]</scope>
    <source>
        <strain evidence="2 3">GENT5</strain>
    </source>
</reference>
<dbReference type="Proteomes" id="UP001319867">
    <property type="component" value="Chromosome"/>
</dbReference>
<keyword evidence="3" id="KW-1185">Reference proteome</keyword>
<evidence type="ECO:0000313" key="2">
    <source>
        <dbReference type="EMBL" id="BDB54881.1"/>
    </source>
</evidence>
<evidence type="ECO:0000313" key="3">
    <source>
        <dbReference type="Proteomes" id="UP001319867"/>
    </source>
</evidence>
<accession>A0ABN6KZM9</accession>
<dbReference type="Pfam" id="PF01381">
    <property type="entry name" value="HTH_3"/>
    <property type="match status" value="1"/>
</dbReference>
<dbReference type="InterPro" id="IPR001387">
    <property type="entry name" value="Cro/C1-type_HTH"/>
</dbReference>
<evidence type="ECO:0000259" key="1">
    <source>
        <dbReference type="PROSITE" id="PS50943"/>
    </source>
</evidence>
<protein>
    <recommendedName>
        <fullName evidence="1">HTH cro/C1-type domain-containing protein</fullName>
    </recommendedName>
</protein>